<feature type="region of interest" description="Disordered" evidence="2">
    <location>
        <begin position="143"/>
        <end position="274"/>
    </location>
</feature>
<evidence type="ECO:0000259" key="3">
    <source>
        <dbReference type="PROSITE" id="PS51915"/>
    </source>
</evidence>
<feature type="region of interest" description="Disordered" evidence="2">
    <location>
        <begin position="802"/>
        <end position="824"/>
    </location>
</feature>
<sequence>MDSAKENIAKYAAGNQEDNFCRLCFVKAFKLRNVFPYGDDPNNELFRQIASLALVRLSPTEEPDCCVCSRCVSMLEEFNRWQQQTVEYNRLLVEARGQKGPVPSGTNKEEDIELLVELNQPKLELEQESEEKDDVDPFLAEIDNETETSEQDTSKRPQRKAVRPARFSSGASPPQKRTRGRKSAKQEKEDEEPAIVATPLTVKINKGRKAAKVKPPESEPEFEEDAVDSDASFKPSPPNRRRSKTPGSSNKPNAAKRRKIPKSQDDSLDHGASTSVHSATDFKVYNAGHGSVNISFRDFRYFKFRFYRSRTAGEIHYGWQCVEDDCNAQIYTRSTVKGSIFWKDRFMNHNHPGESYEKLVAVKIESLTEEERNQYSEDIPEREVLVVGRKRHCYTLEKLPSGEEILLYGGHKHHLLVEKADGTRVFGCIVTACRAIVFYPRPESGLKVRLYSGSTIAPEESFDNTYRKTQQVIRYQDHYYVYSGRKLEGKCTIWHCYLRKQHNCPTFIYVAGGDLVVATRQQVKFAHSHGAGEYKLDEGLMIVEGRKGNLPVESVEYDIAKNALGSDFIIFEGVRYKVMNTKVDGTKACRCLEEHCGAYIYMTPGGMIVKFSNVNEHTHPVPDKSKPIEDFDYVIETRVVERRAPVLKWHKNYEYKRQSRQESKTLYYRCVEHTNGCPASFSTSDDFSSVREAPEQHSHAPVKRELERHRDLLEDEGSTDFKMDLNGDGSEVIKYKEARYCHFYNHKYGWRVWRCFQSCRCRATLYQNRADGRVFDADRFEHHHDGQRRFVDVDDDDGEAAKAAMKEKKRSYSDSDSRDSADWF</sequence>
<keyword evidence="1" id="KW-0479">Metal-binding</keyword>
<reference evidence="4" key="1">
    <citation type="submission" date="2017-01" db="EMBL/GenBank/DDBJ databases">
        <title>A deep insight into the sialotranscriptome of adult male and female Cluex tarsalis mosquitoes.</title>
        <authorList>
            <person name="Ribeiro J.M."/>
            <person name="Moreira F."/>
            <person name="Bernard K.A."/>
            <person name="Calvo E."/>
        </authorList>
    </citation>
    <scope>NUCLEOTIDE SEQUENCE</scope>
    <source>
        <strain evidence="4">Kern County</strain>
        <tissue evidence="4">Salivary glands</tissue>
    </source>
</reference>
<dbReference type="SMART" id="SM00868">
    <property type="entry name" value="zf-AD"/>
    <property type="match status" value="1"/>
</dbReference>
<dbReference type="PANTHER" id="PTHR39942">
    <property type="entry name" value="BCDNA.LD26519-RELATED"/>
    <property type="match status" value="1"/>
</dbReference>
<feature type="compositionally biased region" description="Basic and acidic residues" evidence="2">
    <location>
        <begin position="804"/>
        <end position="824"/>
    </location>
</feature>
<dbReference type="Gene3D" id="3.40.1800.20">
    <property type="match status" value="1"/>
</dbReference>
<feature type="domain" description="ZAD" evidence="3">
    <location>
        <begin position="19"/>
        <end position="95"/>
    </location>
</feature>
<dbReference type="PROSITE" id="PS51915">
    <property type="entry name" value="ZAD"/>
    <property type="match status" value="1"/>
</dbReference>
<dbReference type="GO" id="GO:0008270">
    <property type="term" value="F:zinc ion binding"/>
    <property type="evidence" value="ECO:0007669"/>
    <property type="project" value="UniProtKB-UniRule"/>
</dbReference>
<evidence type="ECO:0000313" key="4">
    <source>
        <dbReference type="EMBL" id="JAV21071.1"/>
    </source>
</evidence>
<dbReference type="PANTHER" id="PTHR39942:SF1">
    <property type="entry name" value="BCDNA.LD26519-RELATED"/>
    <property type="match status" value="1"/>
</dbReference>
<accession>A0A1Q3F0K2</accession>
<dbReference type="EMBL" id="GFDL01013974">
    <property type="protein sequence ID" value="JAV21071.1"/>
    <property type="molecule type" value="Transcribed_RNA"/>
</dbReference>
<protein>
    <recommendedName>
        <fullName evidence="3">ZAD domain-containing protein</fullName>
    </recommendedName>
</protein>
<dbReference type="AlphaFoldDB" id="A0A1Q3F0K2"/>
<feature type="binding site" evidence="1">
    <location>
        <position position="21"/>
    </location>
    <ligand>
        <name>Zn(2+)</name>
        <dbReference type="ChEBI" id="CHEBI:29105"/>
    </ligand>
</feature>
<proteinExistence type="predicted"/>
<keyword evidence="1" id="KW-0863">Zinc-finger</keyword>
<feature type="binding site" evidence="1">
    <location>
        <position position="71"/>
    </location>
    <ligand>
        <name>Zn(2+)</name>
        <dbReference type="ChEBI" id="CHEBI:29105"/>
    </ligand>
</feature>
<keyword evidence="1" id="KW-0862">Zinc</keyword>
<evidence type="ECO:0000256" key="2">
    <source>
        <dbReference type="SAM" id="MobiDB-lite"/>
    </source>
</evidence>
<dbReference type="InterPro" id="IPR012934">
    <property type="entry name" value="Znf_AD"/>
</dbReference>
<dbReference type="Gene3D" id="2.20.25.240">
    <property type="match status" value="1"/>
</dbReference>
<dbReference type="SUPFAM" id="SSF57716">
    <property type="entry name" value="Glucocorticoid receptor-like (DNA-binding domain)"/>
    <property type="match status" value="1"/>
</dbReference>
<organism evidence="4">
    <name type="scientific">Culex tarsalis</name>
    <name type="common">Encephalitis mosquito</name>
    <dbReference type="NCBI Taxonomy" id="7177"/>
    <lineage>
        <taxon>Eukaryota</taxon>
        <taxon>Metazoa</taxon>
        <taxon>Ecdysozoa</taxon>
        <taxon>Arthropoda</taxon>
        <taxon>Hexapoda</taxon>
        <taxon>Insecta</taxon>
        <taxon>Pterygota</taxon>
        <taxon>Neoptera</taxon>
        <taxon>Endopterygota</taxon>
        <taxon>Diptera</taxon>
        <taxon>Nematocera</taxon>
        <taxon>Culicoidea</taxon>
        <taxon>Culicidae</taxon>
        <taxon>Culicinae</taxon>
        <taxon>Culicini</taxon>
        <taxon>Culex</taxon>
        <taxon>Culex</taxon>
    </lineage>
</organism>
<feature type="binding site" evidence="1">
    <location>
        <position position="68"/>
    </location>
    <ligand>
        <name>Zn(2+)</name>
        <dbReference type="ChEBI" id="CHEBI:29105"/>
    </ligand>
</feature>
<feature type="compositionally biased region" description="Acidic residues" evidence="2">
    <location>
        <begin position="218"/>
        <end position="228"/>
    </location>
</feature>
<feature type="binding site" evidence="1">
    <location>
        <position position="24"/>
    </location>
    <ligand>
        <name>Zn(2+)</name>
        <dbReference type="ChEBI" id="CHEBI:29105"/>
    </ligand>
</feature>
<dbReference type="GO" id="GO:0005634">
    <property type="term" value="C:nucleus"/>
    <property type="evidence" value="ECO:0007669"/>
    <property type="project" value="InterPro"/>
</dbReference>
<evidence type="ECO:0000256" key="1">
    <source>
        <dbReference type="PROSITE-ProRule" id="PRU01263"/>
    </source>
</evidence>
<name>A0A1Q3F0K2_CULTA</name>